<dbReference type="InterPro" id="IPR023298">
    <property type="entry name" value="ATPase_P-typ_TM_dom_sf"/>
</dbReference>
<protein>
    <submittedName>
        <fullName evidence="10">Cation-transporting P-type ATPase</fullName>
    </submittedName>
</protein>
<reference evidence="10" key="1">
    <citation type="submission" date="2020-10" db="EMBL/GenBank/DDBJ databases">
        <authorList>
            <person name="Castelo-Branco R."/>
            <person name="Eusebio N."/>
            <person name="Adriana R."/>
            <person name="Vieira A."/>
            <person name="Brugerolle De Fraissinette N."/>
            <person name="Rezende De Castro R."/>
            <person name="Schneider M.P."/>
            <person name="Vasconcelos V."/>
            <person name="Leao P.N."/>
        </authorList>
    </citation>
    <scope>NUCLEOTIDE SEQUENCE</scope>
    <source>
        <strain evidence="10">LEGE 06105</strain>
    </source>
</reference>
<sequence>MVQAIHTSIKGRARYYVRELYRSVSLQKYLERSLSQYTEIIGVTASSLTGNLLVKFKPDKSDAEIAVLIEKSIANYQQQKPESRQKALEAEEQPTENWHLLDSNSVLEKFSSSQDSGLDSDTVSQNLERYGRNALVKSKSRSDWSIFADQFQSLPVALLGVASGISLISGGFADAVAITGVILTNSVIGYITESQSEKIINSLQSDEIPSALVIRNGEQQKIEIEAIVVGDILIIENSSYIAADARLIETDNLSIDESALTGESIAVSKNTETLTGENIPLGERTNMVYKGTFVTAGKGKAVVVATGKFTEMGKIQGMVSQAESSQTPLQKQLDEVGSQLVLLCSGVCGFTFALGVLRGYGFLPMLKTAISLAVASVPEGLPTIATTTLALGMHDMRKRHILIRGLNAVEALGSVQTICLDKTGTITQNQMIVAEVHIDIGIITLSDNGFIKDNNNNNIEFNPSESEALSKLLQVVVLCSESEVIPGEDGKYEVKGSATENALIYMAIAAGMDIPAFKAKHPLIKTYPRTENRNIMTTVHKTEGEQILIAVKGSPEEVIKICTRVSKNGEVVSLTQEDKQALELENERMAGKALRVLGVAYAYVDNGNENPEHDLIWLGLTGMADPIRQGVAQLMEQFHQAGIDTVMITGDQSPTAYAIAKKLNLNRNHKLEILDSSDLAEVGSEKLQALCQQVDVFARVSPADKLQIVQALQGKGKIVAMTGDGINDTPALKAADVGVAMGSGKADVVREVADVVIEDDRLETIINAVSRGRTIYSNIRKSVHFLLSTNLSEIIVTTAATALGLGEPLNTMQLLWLNLVSDIFPGLALAMEAPEPEVLNRPPRNPDQPIIKRSDFERIAVESGVISTSALTAYSYGLLKYGQKPQASTILFMSLTLAQVLHTVSCRSETHSIFDRERLPDNPYVDGAVVGSAALQLLPLFIPGLGNLLQLAPLDPLDWLVIASSAGLPLIINESTKTSSSSL</sequence>
<dbReference type="GO" id="GO:0006883">
    <property type="term" value="P:intracellular sodium ion homeostasis"/>
    <property type="evidence" value="ECO:0007669"/>
    <property type="project" value="TreeGrafter"/>
</dbReference>
<dbReference type="InterPro" id="IPR023214">
    <property type="entry name" value="HAD_sf"/>
</dbReference>
<dbReference type="InterPro" id="IPR044492">
    <property type="entry name" value="P_typ_ATPase_HD_dom"/>
</dbReference>
<dbReference type="SFLD" id="SFLDG00002">
    <property type="entry name" value="C1.7:_P-type_atpase_like"/>
    <property type="match status" value="1"/>
</dbReference>
<keyword evidence="5" id="KW-0067">ATP-binding</keyword>
<comment type="caution">
    <text evidence="10">The sequence shown here is derived from an EMBL/GenBank/DDBJ whole genome shotgun (WGS) entry which is preliminary data.</text>
</comment>
<evidence type="ECO:0000256" key="8">
    <source>
        <dbReference type="ARBA" id="ARBA00023136"/>
    </source>
</evidence>
<dbReference type="GO" id="GO:0005524">
    <property type="term" value="F:ATP binding"/>
    <property type="evidence" value="ECO:0007669"/>
    <property type="project" value="UniProtKB-KW"/>
</dbReference>
<dbReference type="InterPro" id="IPR004014">
    <property type="entry name" value="ATPase_P-typ_cation-transptr_N"/>
</dbReference>
<dbReference type="Pfam" id="PF00122">
    <property type="entry name" value="E1-E2_ATPase"/>
    <property type="match status" value="1"/>
</dbReference>
<dbReference type="GO" id="GO:1990573">
    <property type="term" value="P:potassium ion import across plasma membrane"/>
    <property type="evidence" value="ECO:0007669"/>
    <property type="project" value="TreeGrafter"/>
</dbReference>
<dbReference type="InterPro" id="IPR023299">
    <property type="entry name" value="ATPase_P-typ_cyto_dom_N"/>
</dbReference>
<gene>
    <name evidence="10" type="ORF">IQ247_06025</name>
</gene>
<dbReference type="Gene3D" id="1.20.1110.10">
    <property type="entry name" value="Calcium-transporting ATPase, transmembrane domain"/>
    <property type="match status" value="1"/>
</dbReference>
<dbReference type="InterPro" id="IPR001757">
    <property type="entry name" value="P_typ_ATPase"/>
</dbReference>
<dbReference type="Pfam" id="PF08282">
    <property type="entry name" value="Hydrolase_3"/>
    <property type="match status" value="1"/>
</dbReference>
<dbReference type="PRINTS" id="PR00119">
    <property type="entry name" value="CATATPASE"/>
</dbReference>
<evidence type="ECO:0000313" key="10">
    <source>
        <dbReference type="EMBL" id="MBE9212270.1"/>
    </source>
</evidence>
<dbReference type="NCBIfam" id="TIGR01494">
    <property type="entry name" value="ATPase_P-type"/>
    <property type="match status" value="2"/>
</dbReference>
<dbReference type="EMBL" id="JADEWL010000012">
    <property type="protein sequence ID" value="MBE9212270.1"/>
    <property type="molecule type" value="Genomic_DNA"/>
</dbReference>
<dbReference type="SUPFAM" id="SSF81653">
    <property type="entry name" value="Calcium ATPase, transduction domain A"/>
    <property type="match status" value="1"/>
</dbReference>
<dbReference type="Gene3D" id="2.70.150.10">
    <property type="entry name" value="Calcium-transporting ATPase, cytoplasmic transduction domain A"/>
    <property type="match status" value="1"/>
</dbReference>
<evidence type="ECO:0000259" key="9">
    <source>
        <dbReference type="SMART" id="SM00831"/>
    </source>
</evidence>
<evidence type="ECO:0000256" key="2">
    <source>
        <dbReference type="ARBA" id="ARBA00005675"/>
    </source>
</evidence>
<accession>A0A8J7F347</accession>
<dbReference type="InterPro" id="IPR008250">
    <property type="entry name" value="ATPase_P-typ_transduc_dom_A_sf"/>
</dbReference>
<keyword evidence="8" id="KW-0472">Membrane</keyword>
<comment type="similarity">
    <text evidence="2">Belongs to the cation transport ATPase (P-type) (TC 3.A.3) family. Type IIA subfamily.</text>
</comment>
<dbReference type="SFLD" id="SFLDF00027">
    <property type="entry name" value="p-type_atpase"/>
    <property type="match status" value="1"/>
</dbReference>
<dbReference type="InterPro" id="IPR059000">
    <property type="entry name" value="ATPase_P-type_domA"/>
</dbReference>
<dbReference type="InterPro" id="IPR036412">
    <property type="entry name" value="HAD-like_sf"/>
</dbReference>
<dbReference type="PANTHER" id="PTHR43294:SF20">
    <property type="entry name" value="P-TYPE ATPASE"/>
    <property type="match status" value="1"/>
</dbReference>
<dbReference type="Pfam" id="PF00690">
    <property type="entry name" value="Cation_ATPase_N"/>
    <property type="match status" value="1"/>
</dbReference>
<name>A0A8J7F347_9CYAN</name>
<comment type="subcellular location">
    <subcellularLocation>
        <location evidence="1">Membrane</location>
        <topology evidence="1">Multi-pass membrane protein</topology>
    </subcellularLocation>
</comment>
<keyword evidence="3" id="KW-0812">Transmembrane</keyword>
<dbReference type="RefSeq" id="WP_193918044.1">
    <property type="nucleotide sequence ID" value="NZ_JADEWL010000012.1"/>
</dbReference>
<organism evidence="10 11">
    <name type="scientific">Plectonema cf. radiosum LEGE 06105</name>
    <dbReference type="NCBI Taxonomy" id="945769"/>
    <lineage>
        <taxon>Bacteria</taxon>
        <taxon>Bacillati</taxon>
        <taxon>Cyanobacteriota</taxon>
        <taxon>Cyanophyceae</taxon>
        <taxon>Oscillatoriophycideae</taxon>
        <taxon>Oscillatoriales</taxon>
        <taxon>Microcoleaceae</taxon>
        <taxon>Plectonema</taxon>
    </lineage>
</organism>
<dbReference type="GO" id="GO:0030007">
    <property type="term" value="P:intracellular potassium ion homeostasis"/>
    <property type="evidence" value="ECO:0007669"/>
    <property type="project" value="TreeGrafter"/>
</dbReference>
<dbReference type="SUPFAM" id="SSF81660">
    <property type="entry name" value="Metal cation-transporting ATPase, ATP-binding domain N"/>
    <property type="match status" value="1"/>
</dbReference>
<dbReference type="Proteomes" id="UP000620559">
    <property type="component" value="Unassembled WGS sequence"/>
</dbReference>
<evidence type="ECO:0000256" key="7">
    <source>
        <dbReference type="ARBA" id="ARBA00022989"/>
    </source>
</evidence>
<evidence type="ECO:0000256" key="3">
    <source>
        <dbReference type="ARBA" id="ARBA00022692"/>
    </source>
</evidence>
<dbReference type="GO" id="GO:0005886">
    <property type="term" value="C:plasma membrane"/>
    <property type="evidence" value="ECO:0007669"/>
    <property type="project" value="TreeGrafter"/>
</dbReference>
<dbReference type="Gene3D" id="3.40.1110.10">
    <property type="entry name" value="Calcium-transporting ATPase, cytoplasmic domain N"/>
    <property type="match status" value="1"/>
</dbReference>
<dbReference type="SUPFAM" id="SSF56784">
    <property type="entry name" value="HAD-like"/>
    <property type="match status" value="1"/>
</dbReference>
<keyword evidence="6" id="KW-1278">Translocase</keyword>
<keyword evidence="11" id="KW-1185">Reference proteome</keyword>
<dbReference type="CDD" id="cd07539">
    <property type="entry name" value="P-type_ATPase"/>
    <property type="match status" value="1"/>
</dbReference>
<proteinExistence type="inferred from homology"/>
<dbReference type="Gene3D" id="3.40.50.1000">
    <property type="entry name" value="HAD superfamily/HAD-like"/>
    <property type="match status" value="1"/>
</dbReference>
<dbReference type="AlphaFoldDB" id="A0A8J7F347"/>
<evidence type="ECO:0000313" key="11">
    <source>
        <dbReference type="Proteomes" id="UP000620559"/>
    </source>
</evidence>
<dbReference type="PRINTS" id="PR00120">
    <property type="entry name" value="HATPASE"/>
</dbReference>
<dbReference type="GO" id="GO:0016887">
    <property type="term" value="F:ATP hydrolysis activity"/>
    <property type="evidence" value="ECO:0007669"/>
    <property type="project" value="InterPro"/>
</dbReference>
<dbReference type="InterPro" id="IPR018303">
    <property type="entry name" value="ATPase_P-typ_P_site"/>
</dbReference>
<dbReference type="PANTHER" id="PTHR43294">
    <property type="entry name" value="SODIUM/POTASSIUM-TRANSPORTING ATPASE SUBUNIT ALPHA"/>
    <property type="match status" value="1"/>
</dbReference>
<keyword evidence="7" id="KW-1133">Transmembrane helix</keyword>
<dbReference type="Pfam" id="PF13246">
    <property type="entry name" value="Cation_ATPase"/>
    <property type="match status" value="1"/>
</dbReference>
<evidence type="ECO:0000256" key="4">
    <source>
        <dbReference type="ARBA" id="ARBA00022741"/>
    </source>
</evidence>
<dbReference type="GO" id="GO:1902600">
    <property type="term" value="P:proton transmembrane transport"/>
    <property type="evidence" value="ECO:0007669"/>
    <property type="project" value="TreeGrafter"/>
</dbReference>
<dbReference type="SUPFAM" id="SSF81665">
    <property type="entry name" value="Calcium ATPase, transmembrane domain M"/>
    <property type="match status" value="1"/>
</dbReference>
<dbReference type="SMART" id="SM00831">
    <property type="entry name" value="Cation_ATPase_N"/>
    <property type="match status" value="1"/>
</dbReference>
<dbReference type="InterPro" id="IPR050510">
    <property type="entry name" value="Cation_transp_ATPase_P-type"/>
</dbReference>
<evidence type="ECO:0000256" key="5">
    <source>
        <dbReference type="ARBA" id="ARBA00022840"/>
    </source>
</evidence>
<dbReference type="SFLD" id="SFLDS00003">
    <property type="entry name" value="Haloacid_Dehalogenase"/>
    <property type="match status" value="1"/>
</dbReference>
<feature type="domain" description="Cation-transporting P-type ATPase N-terminal" evidence="9">
    <location>
        <begin position="97"/>
        <end position="171"/>
    </location>
</feature>
<evidence type="ECO:0000256" key="1">
    <source>
        <dbReference type="ARBA" id="ARBA00004141"/>
    </source>
</evidence>
<dbReference type="GO" id="GO:0005391">
    <property type="term" value="F:P-type sodium:potassium-exchanging transporter activity"/>
    <property type="evidence" value="ECO:0007669"/>
    <property type="project" value="TreeGrafter"/>
</dbReference>
<evidence type="ECO:0000256" key="6">
    <source>
        <dbReference type="ARBA" id="ARBA00022967"/>
    </source>
</evidence>
<dbReference type="InterPro" id="IPR006068">
    <property type="entry name" value="ATPase_P-typ_cation-transptr_C"/>
</dbReference>
<dbReference type="Pfam" id="PF00689">
    <property type="entry name" value="Cation_ATPase_C"/>
    <property type="match status" value="1"/>
</dbReference>
<dbReference type="GO" id="GO:0036376">
    <property type="term" value="P:sodium ion export across plasma membrane"/>
    <property type="evidence" value="ECO:0007669"/>
    <property type="project" value="TreeGrafter"/>
</dbReference>
<keyword evidence="4" id="KW-0547">Nucleotide-binding</keyword>
<dbReference type="PROSITE" id="PS00154">
    <property type="entry name" value="ATPASE_E1_E2"/>
    <property type="match status" value="1"/>
</dbReference>